<protein>
    <submittedName>
        <fullName evidence="7">AhpC/TSA family protein</fullName>
    </submittedName>
</protein>
<keyword evidence="5" id="KW-0732">Signal</keyword>
<reference evidence="7 8" key="1">
    <citation type="submission" date="2020-04" db="EMBL/GenBank/DDBJ databases">
        <authorList>
            <person name="Yin C."/>
        </authorList>
    </citation>
    <scope>NUCLEOTIDE SEQUENCE [LARGE SCALE GENOMIC DNA]</scope>
    <source>
        <strain evidence="7 8">Ak56</strain>
    </source>
</reference>
<comment type="subcellular location">
    <subcellularLocation>
        <location evidence="1">Cell envelope</location>
    </subcellularLocation>
</comment>
<evidence type="ECO:0000313" key="7">
    <source>
        <dbReference type="EMBL" id="NLR80131.1"/>
    </source>
</evidence>
<proteinExistence type="predicted"/>
<evidence type="ECO:0000256" key="1">
    <source>
        <dbReference type="ARBA" id="ARBA00004196"/>
    </source>
</evidence>
<dbReference type="Gene3D" id="3.40.30.10">
    <property type="entry name" value="Glutaredoxin"/>
    <property type="match status" value="1"/>
</dbReference>
<keyword evidence="8" id="KW-1185">Reference proteome</keyword>
<dbReference type="CDD" id="cd02966">
    <property type="entry name" value="TlpA_like_family"/>
    <property type="match status" value="1"/>
</dbReference>
<dbReference type="AlphaFoldDB" id="A0A847SE94"/>
<dbReference type="Pfam" id="PF00578">
    <property type="entry name" value="AhpC-TSA"/>
    <property type="match status" value="1"/>
</dbReference>
<feature type="chain" id="PRO_5032850484" evidence="5">
    <location>
        <begin position="20"/>
        <end position="374"/>
    </location>
</feature>
<dbReference type="Pfam" id="PF14289">
    <property type="entry name" value="DUF4369"/>
    <property type="match status" value="1"/>
</dbReference>
<dbReference type="InterPro" id="IPR050553">
    <property type="entry name" value="Thioredoxin_ResA/DsbE_sf"/>
</dbReference>
<evidence type="ECO:0000256" key="5">
    <source>
        <dbReference type="SAM" id="SignalP"/>
    </source>
</evidence>
<dbReference type="GO" id="GO:0016209">
    <property type="term" value="F:antioxidant activity"/>
    <property type="evidence" value="ECO:0007669"/>
    <property type="project" value="InterPro"/>
</dbReference>
<dbReference type="PANTHER" id="PTHR42852">
    <property type="entry name" value="THIOL:DISULFIDE INTERCHANGE PROTEIN DSBE"/>
    <property type="match status" value="1"/>
</dbReference>
<keyword evidence="2" id="KW-0201">Cytochrome c-type biogenesis</keyword>
<feature type="domain" description="Thioredoxin" evidence="6">
    <location>
        <begin position="234"/>
        <end position="374"/>
    </location>
</feature>
<evidence type="ECO:0000259" key="6">
    <source>
        <dbReference type="PROSITE" id="PS51352"/>
    </source>
</evidence>
<evidence type="ECO:0000256" key="3">
    <source>
        <dbReference type="ARBA" id="ARBA00023157"/>
    </source>
</evidence>
<dbReference type="Proteomes" id="UP000552864">
    <property type="component" value="Unassembled WGS sequence"/>
</dbReference>
<gene>
    <name evidence="7" type="ORF">HGH91_15975</name>
</gene>
<dbReference type="GO" id="GO:0016491">
    <property type="term" value="F:oxidoreductase activity"/>
    <property type="evidence" value="ECO:0007669"/>
    <property type="project" value="InterPro"/>
</dbReference>
<dbReference type="InterPro" id="IPR013766">
    <property type="entry name" value="Thioredoxin_domain"/>
</dbReference>
<evidence type="ECO:0000256" key="4">
    <source>
        <dbReference type="ARBA" id="ARBA00023284"/>
    </source>
</evidence>
<dbReference type="PROSITE" id="PS51352">
    <property type="entry name" value="THIOREDOXIN_2"/>
    <property type="match status" value="1"/>
</dbReference>
<evidence type="ECO:0000256" key="2">
    <source>
        <dbReference type="ARBA" id="ARBA00022748"/>
    </source>
</evidence>
<dbReference type="PROSITE" id="PS00194">
    <property type="entry name" value="THIOREDOXIN_1"/>
    <property type="match status" value="1"/>
</dbReference>
<keyword evidence="4" id="KW-0676">Redox-active center</keyword>
<keyword evidence="3" id="KW-1015">Disulfide bond</keyword>
<comment type="caution">
    <text evidence="7">The sequence shown here is derived from an EMBL/GenBank/DDBJ whole genome shotgun (WGS) entry which is preliminary data.</text>
</comment>
<sequence>MKKMMLSVLSVLTILVVQAQQPFVIKGKLSAVKKDAIVILSYTSDKKGVSDTAIVKDGAFILKGKIDYPCQAFIELKSLQNGEKGANLGDMQMFYLDKGTTRVSGTDKIGTALIKGGKAQADYLALVDFKKPYLDQIKALNEERKKLAAEKNEAGVEEVASRQDTIRLKMNKAEEGFVRKHPDAWVSLDQLCMWAGPQLDLPTFEPLFMGLSKELRHSEKGKILADMIHVAKKTGIGQPAVLFTQNNTEGKPFSLASLKGKYVLIDFWASWCVPCRAENPNVVKAYNKFKGKNFEIVGVSLDEKKEAWLKAIEKDGLLWTQVSDLKGWKNAVAVEYGVGAVPQNFLIDPNGIIIAQNLRGEALEKKLSELFPNQ</sequence>
<dbReference type="RefSeq" id="WP_168739766.1">
    <property type="nucleotide sequence ID" value="NZ_JABAHZ010000003.1"/>
</dbReference>
<evidence type="ECO:0000313" key="8">
    <source>
        <dbReference type="Proteomes" id="UP000552864"/>
    </source>
</evidence>
<dbReference type="GO" id="GO:0017004">
    <property type="term" value="P:cytochrome complex assembly"/>
    <property type="evidence" value="ECO:0007669"/>
    <property type="project" value="UniProtKB-KW"/>
</dbReference>
<dbReference type="InterPro" id="IPR000866">
    <property type="entry name" value="AhpC/TSA"/>
</dbReference>
<feature type="signal peptide" evidence="5">
    <location>
        <begin position="1"/>
        <end position="19"/>
    </location>
</feature>
<dbReference type="EMBL" id="JABAHZ010000003">
    <property type="protein sequence ID" value="NLR80131.1"/>
    <property type="molecule type" value="Genomic_DNA"/>
</dbReference>
<organism evidence="7 8">
    <name type="scientific">Chitinophaga eiseniae</name>
    <dbReference type="NCBI Taxonomy" id="634771"/>
    <lineage>
        <taxon>Bacteria</taxon>
        <taxon>Pseudomonadati</taxon>
        <taxon>Bacteroidota</taxon>
        <taxon>Chitinophagia</taxon>
        <taxon>Chitinophagales</taxon>
        <taxon>Chitinophagaceae</taxon>
        <taxon>Chitinophaga</taxon>
    </lineage>
</organism>
<dbReference type="SUPFAM" id="SSF52833">
    <property type="entry name" value="Thioredoxin-like"/>
    <property type="match status" value="1"/>
</dbReference>
<dbReference type="InterPro" id="IPR036249">
    <property type="entry name" value="Thioredoxin-like_sf"/>
</dbReference>
<dbReference type="GO" id="GO:0030313">
    <property type="term" value="C:cell envelope"/>
    <property type="evidence" value="ECO:0007669"/>
    <property type="project" value="UniProtKB-SubCell"/>
</dbReference>
<name>A0A847SE94_9BACT</name>
<accession>A0A847SE94</accession>
<dbReference type="InterPro" id="IPR017937">
    <property type="entry name" value="Thioredoxin_CS"/>
</dbReference>
<dbReference type="InterPro" id="IPR025380">
    <property type="entry name" value="DUF4369"/>
</dbReference>
<dbReference type="PANTHER" id="PTHR42852:SF6">
    <property type="entry name" value="THIOL:DISULFIDE INTERCHANGE PROTEIN DSBE"/>
    <property type="match status" value="1"/>
</dbReference>